<reference evidence="1 2" key="1">
    <citation type="submission" date="2012-06" db="EMBL/GenBank/DDBJ databases">
        <title>Complete genome of Terriglobus roseus DSM 18391.</title>
        <authorList>
            <consortium name="US DOE Joint Genome Institute (JGI-PGF)"/>
            <person name="Lucas S."/>
            <person name="Copeland A."/>
            <person name="Lapidus A."/>
            <person name="Glavina del Rio T."/>
            <person name="Dalin E."/>
            <person name="Tice H."/>
            <person name="Bruce D."/>
            <person name="Goodwin L."/>
            <person name="Pitluck S."/>
            <person name="Peters L."/>
            <person name="Mikhailova N."/>
            <person name="Munk A.C.C."/>
            <person name="Kyrpides N."/>
            <person name="Mavromatis K."/>
            <person name="Ivanova N."/>
            <person name="Brettin T."/>
            <person name="Detter J.C."/>
            <person name="Han C."/>
            <person name="Larimer F."/>
            <person name="Land M."/>
            <person name="Hauser L."/>
            <person name="Markowitz V."/>
            <person name="Cheng J.-F."/>
            <person name="Hugenholtz P."/>
            <person name="Woyke T."/>
            <person name="Wu D."/>
            <person name="Brambilla E."/>
            <person name="Klenk H.-P."/>
            <person name="Eisen J.A."/>
        </authorList>
    </citation>
    <scope>NUCLEOTIDE SEQUENCE [LARGE SCALE GENOMIC DNA]</scope>
    <source>
        <strain evidence="2">DSM 18391 / NRRL B-41598 / KBS 63</strain>
    </source>
</reference>
<keyword evidence="2" id="KW-1185">Reference proteome</keyword>
<dbReference type="EMBL" id="CP003379">
    <property type="protein sequence ID" value="AFL89386.1"/>
    <property type="molecule type" value="Genomic_DNA"/>
</dbReference>
<dbReference type="KEGG" id="trs:Terro_3160"/>
<sequence>MSLRSPSENEPEWIELFTGDSDVAVIYWLTAARKLTCRNDALQKGWSRFAYAAEIECMRRGLPMPGIPEA</sequence>
<gene>
    <name evidence="1" type="ordered locus">Terro_3160</name>
</gene>
<accession>I3ZJG8</accession>
<name>I3ZJG8_TERRK</name>
<protein>
    <submittedName>
        <fullName evidence="1">Uncharacterized protein</fullName>
    </submittedName>
</protein>
<dbReference type="RefSeq" id="WP_014786648.1">
    <property type="nucleotide sequence ID" value="NC_018014.1"/>
</dbReference>
<dbReference type="HOGENOM" id="CLU_2756463_0_0_0"/>
<evidence type="ECO:0000313" key="2">
    <source>
        <dbReference type="Proteomes" id="UP000006056"/>
    </source>
</evidence>
<evidence type="ECO:0000313" key="1">
    <source>
        <dbReference type="EMBL" id="AFL89386.1"/>
    </source>
</evidence>
<dbReference type="Proteomes" id="UP000006056">
    <property type="component" value="Chromosome"/>
</dbReference>
<organism evidence="1 2">
    <name type="scientific">Terriglobus roseus (strain DSM 18391 / NRRL B-41598 / KBS 63)</name>
    <dbReference type="NCBI Taxonomy" id="926566"/>
    <lineage>
        <taxon>Bacteria</taxon>
        <taxon>Pseudomonadati</taxon>
        <taxon>Acidobacteriota</taxon>
        <taxon>Terriglobia</taxon>
        <taxon>Terriglobales</taxon>
        <taxon>Acidobacteriaceae</taxon>
        <taxon>Terriglobus</taxon>
    </lineage>
</organism>
<dbReference type="AlphaFoldDB" id="I3ZJG8"/>
<proteinExistence type="predicted"/>